<dbReference type="InterPro" id="IPR023214">
    <property type="entry name" value="HAD_sf"/>
</dbReference>
<dbReference type="Pfam" id="PF00702">
    <property type="entry name" value="Hydrolase"/>
    <property type="match status" value="1"/>
</dbReference>
<dbReference type="GO" id="GO:0009166">
    <property type="term" value="P:nucleotide catabolic process"/>
    <property type="evidence" value="ECO:0007669"/>
    <property type="project" value="TreeGrafter"/>
</dbReference>
<dbReference type="SUPFAM" id="SSF56784">
    <property type="entry name" value="HAD-like"/>
    <property type="match status" value="1"/>
</dbReference>
<dbReference type="SFLD" id="SFLDG01132">
    <property type="entry name" value="C1.5.3:_5'-Nucleotidase_Like"/>
    <property type="match status" value="1"/>
</dbReference>
<dbReference type="EMBL" id="MLJW01000031">
    <property type="protein sequence ID" value="OIR08607.1"/>
    <property type="molecule type" value="Genomic_DNA"/>
</dbReference>
<dbReference type="AlphaFoldDB" id="A0A1J5SJM4"/>
<dbReference type="SFLD" id="SFLDG01129">
    <property type="entry name" value="C1.5:_HAD__Beta-PGM__Phosphata"/>
    <property type="match status" value="1"/>
</dbReference>
<accession>A0A1J5SJM4</accession>
<dbReference type="NCBIfam" id="TIGR01509">
    <property type="entry name" value="HAD-SF-IA-v3"/>
    <property type="match status" value="1"/>
</dbReference>
<dbReference type="Gene3D" id="3.40.50.1000">
    <property type="entry name" value="HAD superfamily/HAD-like"/>
    <property type="match status" value="1"/>
</dbReference>
<dbReference type="EC" id="3.1.3.18" evidence="1"/>
<name>A0A1J5SJM4_9ZZZZ</name>
<dbReference type="InterPro" id="IPR006439">
    <property type="entry name" value="HAD-SF_hydro_IA"/>
</dbReference>
<dbReference type="InterPro" id="IPR010237">
    <property type="entry name" value="Pyr-5-nucltdase"/>
</dbReference>
<reference evidence="1" key="1">
    <citation type="submission" date="2016-10" db="EMBL/GenBank/DDBJ databases">
        <title>Sequence of Gallionella enrichment culture.</title>
        <authorList>
            <person name="Poehlein A."/>
            <person name="Muehling M."/>
            <person name="Daniel R."/>
        </authorList>
    </citation>
    <scope>NUCLEOTIDE SEQUENCE</scope>
</reference>
<gene>
    <name evidence="1" type="primary">gph_5</name>
    <name evidence="1" type="ORF">GALL_94010</name>
</gene>
<dbReference type="Gene3D" id="1.10.150.450">
    <property type="match status" value="1"/>
</dbReference>
<dbReference type="GO" id="GO:0008252">
    <property type="term" value="F:nucleotidase activity"/>
    <property type="evidence" value="ECO:0007669"/>
    <property type="project" value="TreeGrafter"/>
</dbReference>
<organism evidence="1">
    <name type="scientific">mine drainage metagenome</name>
    <dbReference type="NCBI Taxonomy" id="410659"/>
    <lineage>
        <taxon>unclassified sequences</taxon>
        <taxon>metagenomes</taxon>
        <taxon>ecological metagenomes</taxon>
    </lineage>
</organism>
<dbReference type="InterPro" id="IPR052791">
    <property type="entry name" value="SSM1_domain"/>
</dbReference>
<dbReference type="SFLD" id="SFLDS00003">
    <property type="entry name" value="Haloacid_Dehalogenase"/>
    <property type="match status" value="1"/>
</dbReference>
<keyword evidence="1" id="KW-0378">Hydrolase</keyword>
<proteinExistence type="predicted"/>
<dbReference type="InterPro" id="IPR036412">
    <property type="entry name" value="HAD-like_sf"/>
</dbReference>
<dbReference type="PANTHER" id="PTHR47438:SF1">
    <property type="entry name" value="PHOSPHATE METABOLISM PROTEIN 8-RELATED"/>
    <property type="match status" value="1"/>
</dbReference>
<evidence type="ECO:0000313" key="1">
    <source>
        <dbReference type="EMBL" id="OIR08607.1"/>
    </source>
</evidence>
<dbReference type="GO" id="GO:0008967">
    <property type="term" value="F:phosphoglycolate phosphatase activity"/>
    <property type="evidence" value="ECO:0007669"/>
    <property type="project" value="UniProtKB-EC"/>
</dbReference>
<comment type="caution">
    <text evidence="1">The sequence shown here is derived from an EMBL/GenBank/DDBJ whole genome shotgun (WGS) entry which is preliminary data.</text>
</comment>
<dbReference type="GO" id="GO:0006206">
    <property type="term" value="P:pyrimidine nucleobase metabolic process"/>
    <property type="evidence" value="ECO:0007669"/>
    <property type="project" value="TreeGrafter"/>
</dbReference>
<dbReference type="NCBIfam" id="TIGR01993">
    <property type="entry name" value="Pyr-5-nucltdase"/>
    <property type="match status" value="1"/>
</dbReference>
<sequence length="213" mass="24678">MINEPVWIFDLDNTLHDATSHIFPHINRSMTAYLQEHLSLTEDEANALRADYWQRYGATLSGLMKHHGTDPDHFLRNTHRFPELSKMVLREPRLRSVLKQLRGRKLVFSNAPLHYAQAVLKLLLVDDLFDDIFAIEHSRYRPKPQSAGFRSLLRKHRLIATQCVMVEDSAENLLTAKRLGMRTVWVSDALRAPSYVDLKIRDVMELPRAVGKL</sequence>
<dbReference type="PANTHER" id="PTHR47438">
    <property type="entry name" value="PHOSPHATE METABOLISM PROTEIN 8-RELATED"/>
    <property type="match status" value="1"/>
</dbReference>
<protein>
    <submittedName>
        <fullName evidence="1">Phosphoglycolate phosphatase</fullName>
        <ecNumber evidence="1">3.1.3.18</ecNumber>
    </submittedName>
</protein>